<evidence type="ECO:0000256" key="1">
    <source>
        <dbReference type="ARBA" id="ARBA00006432"/>
    </source>
</evidence>
<dbReference type="EMBL" id="FNIJ01000008">
    <property type="protein sequence ID" value="SDO18816.1"/>
    <property type="molecule type" value="Genomic_DNA"/>
</dbReference>
<dbReference type="InterPro" id="IPR000873">
    <property type="entry name" value="AMP-dep_synth/lig_dom"/>
</dbReference>
<protein>
    <submittedName>
        <fullName evidence="5">Long-chain acyl-CoA synthetase</fullName>
    </submittedName>
</protein>
<dbReference type="STRING" id="198616.SAMN05216193_108247"/>
<dbReference type="OrthoDB" id="9803968at2"/>
<dbReference type="Pfam" id="PF00501">
    <property type="entry name" value="AMP-binding"/>
    <property type="match status" value="1"/>
</dbReference>
<dbReference type="InterPro" id="IPR050237">
    <property type="entry name" value="ATP-dep_AMP-bd_enzyme"/>
</dbReference>
<feature type="domain" description="AMP-dependent synthetase/ligase" evidence="3">
    <location>
        <begin position="10"/>
        <end position="374"/>
    </location>
</feature>
<dbReference type="AlphaFoldDB" id="A0A1H0HI02"/>
<dbReference type="Gene3D" id="3.30.300.30">
    <property type="match status" value="1"/>
</dbReference>
<keyword evidence="2" id="KW-0436">Ligase</keyword>
<evidence type="ECO:0000313" key="5">
    <source>
        <dbReference type="EMBL" id="SDO18816.1"/>
    </source>
</evidence>
<keyword evidence="6" id="KW-1185">Reference proteome</keyword>
<dbReference type="InterPro" id="IPR045851">
    <property type="entry name" value="AMP-bd_C_sf"/>
</dbReference>
<reference evidence="6" key="1">
    <citation type="submission" date="2016-10" db="EMBL/GenBank/DDBJ databases">
        <authorList>
            <person name="Varghese N."/>
            <person name="Submissions S."/>
        </authorList>
    </citation>
    <scope>NUCLEOTIDE SEQUENCE [LARGE SCALE GENOMIC DNA]</scope>
    <source>
        <strain evidence="6">JCM 21621</strain>
    </source>
</reference>
<proteinExistence type="inferred from homology"/>
<dbReference type="PANTHER" id="PTHR43767:SF1">
    <property type="entry name" value="NONRIBOSOMAL PEPTIDE SYNTHASE PES1 (EUROFUNG)-RELATED"/>
    <property type="match status" value="1"/>
</dbReference>
<sequence>MHLTQGLHTSVLMTPDKIATIFRGRHRTYRELGERVARLAAGLRGLGVQPGDRIAMLALNSDRFQEYMLAGWWAGAVLNPVNIRWSAAEIVYSLDDCDTGLLIVDDAHLPLVEAIVAGARRKPVLIHAGDGPAPAGMHSFEALIADSQPVEDCRRGGEDLAVILYTGGTTGLPKGVMLSHRNLWTSALMRMADLEPLRDTVCLNVAPLFHTAGLSRVAARVIQGEPNAYVPFFEPTEVLETIEREKVAEIMLVPTMLQALLAHPRFREFDLSSLKRIAYGASPINAAVLEHALEVLPGAKFYHTYGLTENSPVITINPPENHGPEARASGLYRSAGRALTGLAMRIVDADGNEVPRGTVGEVTCMGPTVMQGYWNKPEETARALRDGWLHTGDAGYVDADGYLFIVDRVKDMIVSGGENVYSAEVENALARHPAVAMCAVIGIPHETWGEAVHAVVTLKPGCSADETELRAHCREFIAGYKCPKTVEFRDAMPLSGAGKILKRDLREPYWQDRARAVN</sequence>
<dbReference type="RefSeq" id="WP_084309537.1">
    <property type="nucleotide sequence ID" value="NZ_FNIJ01000008.1"/>
</dbReference>
<dbReference type="Proteomes" id="UP000242957">
    <property type="component" value="Unassembled WGS sequence"/>
</dbReference>
<dbReference type="Gene3D" id="3.40.50.12780">
    <property type="entry name" value="N-terminal domain of ligase-like"/>
    <property type="match status" value="1"/>
</dbReference>
<feature type="domain" description="AMP-binding enzyme C-terminal" evidence="4">
    <location>
        <begin position="424"/>
        <end position="499"/>
    </location>
</feature>
<dbReference type="FunFam" id="3.30.300.30:FF:000008">
    <property type="entry name" value="2,3-dihydroxybenzoate-AMP ligase"/>
    <property type="match status" value="1"/>
</dbReference>
<evidence type="ECO:0000313" key="6">
    <source>
        <dbReference type="Proteomes" id="UP000242957"/>
    </source>
</evidence>
<organism evidence="5 6">
    <name type="scientific">Pseudomonas jinjuensis</name>
    <dbReference type="NCBI Taxonomy" id="198616"/>
    <lineage>
        <taxon>Bacteria</taxon>
        <taxon>Pseudomonadati</taxon>
        <taxon>Pseudomonadota</taxon>
        <taxon>Gammaproteobacteria</taxon>
        <taxon>Pseudomonadales</taxon>
        <taxon>Pseudomonadaceae</taxon>
        <taxon>Pseudomonas</taxon>
    </lineage>
</organism>
<dbReference type="CDD" id="cd17631">
    <property type="entry name" value="FACL_FadD13-like"/>
    <property type="match status" value="1"/>
</dbReference>
<evidence type="ECO:0000259" key="3">
    <source>
        <dbReference type="Pfam" id="PF00501"/>
    </source>
</evidence>
<dbReference type="Pfam" id="PF13193">
    <property type="entry name" value="AMP-binding_C"/>
    <property type="match status" value="1"/>
</dbReference>
<dbReference type="GO" id="GO:0016878">
    <property type="term" value="F:acid-thiol ligase activity"/>
    <property type="evidence" value="ECO:0007669"/>
    <property type="project" value="UniProtKB-ARBA"/>
</dbReference>
<dbReference type="InterPro" id="IPR025110">
    <property type="entry name" value="AMP-bd_C"/>
</dbReference>
<name>A0A1H0HI02_9PSED</name>
<evidence type="ECO:0000256" key="2">
    <source>
        <dbReference type="ARBA" id="ARBA00022598"/>
    </source>
</evidence>
<accession>A0A1H0HI02</accession>
<gene>
    <name evidence="5" type="ORF">SAMN05216193_108247</name>
</gene>
<dbReference type="NCBIfam" id="NF004837">
    <property type="entry name" value="PRK06187.1"/>
    <property type="match status" value="1"/>
</dbReference>
<dbReference type="InterPro" id="IPR020845">
    <property type="entry name" value="AMP-binding_CS"/>
</dbReference>
<dbReference type="PANTHER" id="PTHR43767">
    <property type="entry name" value="LONG-CHAIN-FATTY-ACID--COA LIGASE"/>
    <property type="match status" value="1"/>
</dbReference>
<comment type="similarity">
    <text evidence="1">Belongs to the ATP-dependent AMP-binding enzyme family.</text>
</comment>
<dbReference type="SUPFAM" id="SSF56801">
    <property type="entry name" value="Acetyl-CoA synthetase-like"/>
    <property type="match status" value="1"/>
</dbReference>
<dbReference type="PROSITE" id="PS00455">
    <property type="entry name" value="AMP_BINDING"/>
    <property type="match status" value="1"/>
</dbReference>
<dbReference type="InterPro" id="IPR042099">
    <property type="entry name" value="ANL_N_sf"/>
</dbReference>
<evidence type="ECO:0000259" key="4">
    <source>
        <dbReference type="Pfam" id="PF13193"/>
    </source>
</evidence>